<comment type="caution">
    <text evidence="9">The sequence shown here is derived from an EMBL/GenBank/DDBJ whole genome shotgun (WGS) entry which is preliminary data.</text>
</comment>
<keyword evidence="3" id="KW-0762">Sugar transport</keyword>
<evidence type="ECO:0000313" key="10">
    <source>
        <dbReference type="Proteomes" id="UP000032067"/>
    </source>
</evidence>
<evidence type="ECO:0000256" key="8">
    <source>
        <dbReference type="ARBA" id="ARBA00023136"/>
    </source>
</evidence>
<dbReference type="Proteomes" id="UP000032067">
    <property type="component" value="Unassembled WGS sequence"/>
</dbReference>
<evidence type="ECO:0000256" key="3">
    <source>
        <dbReference type="ARBA" id="ARBA00022597"/>
    </source>
</evidence>
<sequence length="65" mass="6887">EIYSLMRELTRQGKAIVMISSELPEIVGMCDRVAVFSGGSIVATLEGDSINSGDIMRHATTGGSQ</sequence>
<keyword evidence="2" id="KW-1003">Cell membrane</keyword>
<keyword evidence="5" id="KW-0547">Nucleotide-binding</keyword>
<keyword evidence="6" id="KW-0067">ATP-binding</keyword>
<dbReference type="PANTHER" id="PTHR43790:SF3">
    <property type="entry name" value="D-ALLOSE IMPORT ATP-BINDING PROTEIN ALSA-RELATED"/>
    <property type="match status" value="1"/>
</dbReference>
<keyword evidence="4" id="KW-0677">Repeat</keyword>
<evidence type="ECO:0000256" key="6">
    <source>
        <dbReference type="ARBA" id="ARBA00022840"/>
    </source>
</evidence>
<dbReference type="EMBL" id="JXQQ01000104">
    <property type="protein sequence ID" value="KIQ19488.1"/>
    <property type="molecule type" value="Genomic_DNA"/>
</dbReference>
<dbReference type="InterPro" id="IPR027417">
    <property type="entry name" value="P-loop_NTPase"/>
</dbReference>
<evidence type="ECO:0000313" key="9">
    <source>
        <dbReference type="EMBL" id="KIQ19488.1"/>
    </source>
</evidence>
<keyword evidence="8" id="KW-0472">Membrane</keyword>
<protein>
    <recommendedName>
        <fullName evidence="11">ABC transporter ATP-binding protein</fullName>
    </recommendedName>
</protein>
<evidence type="ECO:0000256" key="2">
    <source>
        <dbReference type="ARBA" id="ARBA00022475"/>
    </source>
</evidence>
<name>A0A0D0KRT5_VARPD</name>
<reference evidence="9 10" key="1">
    <citation type="submission" date="2014-12" db="EMBL/GenBank/DDBJ databases">
        <title>16Stimator: statistical estimation of ribosomal gene copy numbers from draft genome assemblies.</title>
        <authorList>
            <person name="Perisin M.A."/>
            <person name="Vetter M."/>
            <person name="Gilbert J.A."/>
            <person name="Bergelson J."/>
        </authorList>
    </citation>
    <scope>NUCLEOTIDE SEQUENCE [LARGE SCALE GENOMIC DNA]</scope>
    <source>
        <strain evidence="9 10">MEDvA23</strain>
    </source>
</reference>
<dbReference type="InterPro" id="IPR050107">
    <property type="entry name" value="ABC_carbohydrate_import_ATPase"/>
</dbReference>
<proteinExistence type="predicted"/>
<organism evidence="9 10">
    <name type="scientific">Variovorax paradoxus</name>
    <dbReference type="NCBI Taxonomy" id="34073"/>
    <lineage>
        <taxon>Bacteria</taxon>
        <taxon>Pseudomonadati</taxon>
        <taxon>Pseudomonadota</taxon>
        <taxon>Betaproteobacteria</taxon>
        <taxon>Burkholderiales</taxon>
        <taxon>Comamonadaceae</taxon>
        <taxon>Variovorax</taxon>
    </lineage>
</organism>
<dbReference type="Gene3D" id="3.40.50.300">
    <property type="entry name" value="P-loop containing nucleotide triphosphate hydrolases"/>
    <property type="match status" value="1"/>
</dbReference>
<dbReference type="SUPFAM" id="SSF52540">
    <property type="entry name" value="P-loop containing nucleoside triphosphate hydrolases"/>
    <property type="match status" value="1"/>
</dbReference>
<feature type="non-terminal residue" evidence="9">
    <location>
        <position position="1"/>
    </location>
</feature>
<keyword evidence="1" id="KW-0813">Transport</keyword>
<dbReference type="AlphaFoldDB" id="A0A0D0KRT5"/>
<evidence type="ECO:0000256" key="1">
    <source>
        <dbReference type="ARBA" id="ARBA00022448"/>
    </source>
</evidence>
<accession>A0A0D0KRT5</accession>
<dbReference type="PANTHER" id="PTHR43790">
    <property type="entry name" value="CARBOHYDRATE TRANSPORT ATP-BINDING PROTEIN MG119-RELATED"/>
    <property type="match status" value="1"/>
</dbReference>
<keyword evidence="7" id="KW-1278">Translocase</keyword>
<gene>
    <name evidence="9" type="ORF">RT97_28660</name>
</gene>
<evidence type="ECO:0008006" key="11">
    <source>
        <dbReference type="Google" id="ProtNLM"/>
    </source>
</evidence>
<dbReference type="GO" id="GO:0005524">
    <property type="term" value="F:ATP binding"/>
    <property type="evidence" value="ECO:0007669"/>
    <property type="project" value="UniProtKB-KW"/>
</dbReference>
<evidence type="ECO:0000256" key="7">
    <source>
        <dbReference type="ARBA" id="ARBA00022967"/>
    </source>
</evidence>
<evidence type="ECO:0000256" key="5">
    <source>
        <dbReference type="ARBA" id="ARBA00022741"/>
    </source>
</evidence>
<evidence type="ECO:0000256" key="4">
    <source>
        <dbReference type="ARBA" id="ARBA00022737"/>
    </source>
</evidence>